<protein>
    <submittedName>
        <fullName evidence="2">Putative transglycosylase</fullName>
    </submittedName>
</protein>
<dbReference type="AlphaFoldDB" id="A0A2W0C8M1"/>
<dbReference type="SUPFAM" id="SSF53955">
    <property type="entry name" value="Lysozyme-like"/>
    <property type="match status" value="1"/>
</dbReference>
<dbReference type="PANTHER" id="PTHR37423">
    <property type="entry name" value="SOLUBLE LYTIC MUREIN TRANSGLYCOSYLASE-RELATED"/>
    <property type="match status" value="1"/>
</dbReference>
<dbReference type="InterPro" id="IPR023346">
    <property type="entry name" value="Lysozyme-like_dom_sf"/>
</dbReference>
<dbReference type="RefSeq" id="WP_110821027.1">
    <property type="nucleotide sequence ID" value="NZ_PRLG01000020.1"/>
</dbReference>
<name>A0A2W0C8M1_9BACL</name>
<dbReference type="Pfam" id="PF01464">
    <property type="entry name" value="SLT"/>
    <property type="match status" value="1"/>
</dbReference>
<evidence type="ECO:0000313" key="3">
    <source>
        <dbReference type="Proteomes" id="UP000247459"/>
    </source>
</evidence>
<dbReference type="InterPro" id="IPR008258">
    <property type="entry name" value="Transglycosylase_SLT_dom_1"/>
</dbReference>
<sequence length="187" mass="21938">MKLLRKKRVLLLMFVSFVLVLFLNTNWMTWFYPIHYKEEIRAQSQSYEVDPFLIASIIKVETNFKTSKESRRGAIGLMQLMPDTANWIMEQAKIPGTSLEELKHEPGRNIQLGTWYLRNLSEQFDGNETAMIAAYNAGPGKVSGWIRDGVWDGSFETVKDIPFGETRHYVQRVIYYYNQYVKIYNTF</sequence>
<feature type="domain" description="Transglycosylase SLT" evidence="1">
    <location>
        <begin position="40"/>
        <end position="147"/>
    </location>
</feature>
<organism evidence="2 3">
    <name type="scientific">Paenibacillus illinoisensis</name>
    <dbReference type="NCBI Taxonomy" id="59845"/>
    <lineage>
        <taxon>Bacteria</taxon>
        <taxon>Bacillati</taxon>
        <taxon>Bacillota</taxon>
        <taxon>Bacilli</taxon>
        <taxon>Bacillales</taxon>
        <taxon>Paenibacillaceae</taxon>
        <taxon>Paenibacillus</taxon>
    </lineage>
</organism>
<dbReference type="EMBL" id="PRLG01000020">
    <property type="protein sequence ID" value="PYY28397.1"/>
    <property type="molecule type" value="Genomic_DNA"/>
</dbReference>
<dbReference type="Proteomes" id="UP000247459">
    <property type="component" value="Unassembled WGS sequence"/>
</dbReference>
<comment type="caution">
    <text evidence="2">The sequence shown here is derived from an EMBL/GenBank/DDBJ whole genome shotgun (WGS) entry which is preliminary data.</text>
</comment>
<gene>
    <name evidence="2" type="ORF">PIL02S_03553</name>
</gene>
<dbReference type="OrthoDB" id="9815002at2"/>
<evidence type="ECO:0000259" key="1">
    <source>
        <dbReference type="Pfam" id="PF01464"/>
    </source>
</evidence>
<proteinExistence type="predicted"/>
<evidence type="ECO:0000313" key="2">
    <source>
        <dbReference type="EMBL" id="PYY28397.1"/>
    </source>
</evidence>
<dbReference type="Gene3D" id="1.10.530.10">
    <property type="match status" value="1"/>
</dbReference>
<dbReference type="PANTHER" id="PTHR37423:SF5">
    <property type="entry name" value="SOLUBLE LYTIC MUREIN TRANSGLYCOSYLASE"/>
    <property type="match status" value="1"/>
</dbReference>
<accession>A0A2W0C8M1</accession>
<reference evidence="2 3" key="1">
    <citation type="submission" date="2018-01" db="EMBL/GenBank/DDBJ databases">
        <title>Genome sequence of the PGP bacterium Paenibacillus illinoisensis E3.</title>
        <authorList>
            <person name="Rolli E."/>
            <person name="Marasco R."/>
            <person name="Bessem C."/>
            <person name="Michoud G."/>
            <person name="Gaiarsa S."/>
            <person name="Borin S."/>
            <person name="Daffonchio D."/>
        </authorList>
    </citation>
    <scope>NUCLEOTIDE SEQUENCE [LARGE SCALE GENOMIC DNA]</scope>
    <source>
        <strain evidence="2 3">E3</strain>
    </source>
</reference>
<dbReference type="CDD" id="cd16896">
    <property type="entry name" value="LT_Slt70-like"/>
    <property type="match status" value="1"/>
</dbReference>